<protein>
    <submittedName>
        <fullName evidence="2">Uncharacterized protein</fullName>
    </submittedName>
</protein>
<reference evidence="2 3" key="1">
    <citation type="journal article" date="2021" name="BMC Genomics">
        <title>Telomere-to-telomere genome assembly of asparaginase-producing Trichoderma simmonsii.</title>
        <authorList>
            <person name="Chung D."/>
            <person name="Kwon Y.M."/>
            <person name="Yang Y."/>
        </authorList>
    </citation>
    <scope>NUCLEOTIDE SEQUENCE [LARGE SCALE GENOMIC DNA]</scope>
    <source>
        <strain evidence="2 3">GH-Sj1</strain>
    </source>
</reference>
<evidence type="ECO:0000256" key="1">
    <source>
        <dbReference type="SAM" id="MobiDB-lite"/>
    </source>
</evidence>
<dbReference type="Proteomes" id="UP000826661">
    <property type="component" value="Chromosome II"/>
</dbReference>
<keyword evidence="3" id="KW-1185">Reference proteome</keyword>
<accession>A0A8G0PDA2</accession>
<evidence type="ECO:0000313" key="2">
    <source>
        <dbReference type="EMBL" id="QYS97036.1"/>
    </source>
</evidence>
<name>A0A8G0PDA2_9HYPO</name>
<evidence type="ECO:0000313" key="3">
    <source>
        <dbReference type="Proteomes" id="UP000826661"/>
    </source>
</evidence>
<dbReference type="AlphaFoldDB" id="A0A8G0PDA2"/>
<feature type="region of interest" description="Disordered" evidence="1">
    <location>
        <begin position="107"/>
        <end position="128"/>
    </location>
</feature>
<gene>
    <name evidence="2" type="ORF">H0G86_004271</name>
</gene>
<feature type="region of interest" description="Disordered" evidence="1">
    <location>
        <begin position="29"/>
        <end position="74"/>
    </location>
</feature>
<proteinExistence type="predicted"/>
<dbReference type="EMBL" id="CP075865">
    <property type="protein sequence ID" value="QYS97036.1"/>
    <property type="molecule type" value="Genomic_DNA"/>
</dbReference>
<sequence>MACCFRSATVTRPFCCPIFSLCASHALQTAEESEQREEKRKGGRGPTRLQHVELAGPGEMGKASRPFTASKRRRADTVRQAGMQLRAGQPIRCETTPPVPNCRVRALPDAEEAASRTLEGGKRTTRGR</sequence>
<organism evidence="2 3">
    <name type="scientific">Trichoderma simmonsii</name>
    <dbReference type="NCBI Taxonomy" id="1491479"/>
    <lineage>
        <taxon>Eukaryota</taxon>
        <taxon>Fungi</taxon>
        <taxon>Dikarya</taxon>
        <taxon>Ascomycota</taxon>
        <taxon>Pezizomycotina</taxon>
        <taxon>Sordariomycetes</taxon>
        <taxon>Hypocreomycetidae</taxon>
        <taxon>Hypocreales</taxon>
        <taxon>Hypocreaceae</taxon>
        <taxon>Trichoderma</taxon>
    </lineage>
</organism>